<dbReference type="Proteomes" id="UP000886101">
    <property type="component" value="Unassembled WGS sequence"/>
</dbReference>
<proteinExistence type="predicted"/>
<reference evidence="1" key="1">
    <citation type="journal article" date="2020" name="mSystems">
        <title>Genome- and Community-Level Interaction Insights into Carbon Utilization and Element Cycling Functions of Hydrothermarchaeota in Hydrothermal Sediment.</title>
        <authorList>
            <person name="Zhou Z."/>
            <person name="Liu Y."/>
            <person name="Xu W."/>
            <person name="Pan J."/>
            <person name="Luo Z.H."/>
            <person name="Li M."/>
        </authorList>
    </citation>
    <scope>NUCLEOTIDE SEQUENCE [LARGE SCALE GENOMIC DNA]</scope>
    <source>
        <strain evidence="1">HyVt-533</strain>
    </source>
</reference>
<dbReference type="EMBL" id="DROK01000201">
    <property type="protein sequence ID" value="HHI97573.1"/>
    <property type="molecule type" value="Genomic_DNA"/>
</dbReference>
<accession>A0A7V5P0E0</accession>
<name>A0A7V5P0E0_9BACT</name>
<comment type="caution">
    <text evidence="1">The sequence shown here is derived from an EMBL/GenBank/DDBJ whole genome shotgun (WGS) entry which is preliminary data.</text>
</comment>
<dbReference type="AlphaFoldDB" id="A0A7V5P0E0"/>
<organism evidence="1">
    <name type="scientific">Thermodesulfatator atlanticus</name>
    <dbReference type="NCBI Taxonomy" id="501497"/>
    <lineage>
        <taxon>Bacteria</taxon>
        <taxon>Pseudomonadati</taxon>
        <taxon>Thermodesulfobacteriota</taxon>
        <taxon>Thermodesulfobacteria</taxon>
        <taxon>Thermodesulfobacteriales</taxon>
        <taxon>Thermodesulfatatoraceae</taxon>
        <taxon>Thermodesulfatator</taxon>
    </lineage>
</organism>
<gene>
    <name evidence="1" type="ORF">ENJ96_06945</name>
</gene>
<protein>
    <submittedName>
        <fullName evidence="1">Uncharacterized protein</fullName>
    </submittedName>
</protein>
<sequence>MPPEELVQEILAEAKELVAKLDEETSSKLPPEKYQDAFISFSQVFLWAITQELQGEDREGLEKELFLRLARGVLEEMLGREATEAEFDYFLTYYRSHFELLRRELSAQEELEFPRARDSNLEKYLSRLLSHLLAQEREVSH</sequence>
<evidence type="ECO:0000313" key="1">
    <source>
        <dbReference type="EMBL" id="HHI97573.1"/>
    </source>
</evidence>